<dbReference type="SMART" id="SM00028">
    <property type="entry name" value="TPR"/>
    <property type="match status" value="3"/>
</dbReference>
<proteinExistence type="predicted"/>
<comment type="caution">
    <text evidence="5">The sequence shown here is derived from an EMBL/GenBank/DDBJ whole genome shotgun (WGS) entry which is preliminary data.</text>
</comment>
<sequence>MLATLSRRVRACLLGPALACCIGLAVSAANAQPAAPLDHAYQSELRAENEALQTRIKQLPPAMQTLNTRISAALRANDPQEAQRVAEEMTKQDPRNADVRLFLGKLQAQQGKLPAAQELFDEAIKLNPDHKWAYVNKAGAQAQRGDLPNALATTQALTNRFPDWSIGYNLQASLLDAMDREDEALAAYQKAVRAKPASALILTNQGNLLRRLGRQADARLSYEDALRIQPGYPLAESALADLRK</sequence>
<organism evidence="5 6">
    <name type="scientific">Achromobacter spanius</name>
    <dbReference type="NCBI Taxonomy" id="217203"/>
    <lineage>
        <taxon>Bacteria</taxon>
        <taxon>Pseudomonadati</taxon>
        <taxon>Pseudomonadota</taxon>
        <taxon>Betaproteobacteria</taxon>
        <taxon>Burkholderiales</taxon>
        <taxon>Alcaligenaceae</taxon>
        <taxon>Achromobacter</taxon>
    </lineage>
</organism>
<feature type="chain" id="PRO_5041443017" evidence="4">
    <location>
        <begin position="32"/>
        <end position="244"/>
    </location>
</feature>
<evidence type="ECO:0000313" key="6">
    <source>
        <dbReference type="Proteomes" id="UP001161094"/>
    </source>
</evidence>
<gene>
    <name evidence="5" type="ORF">N5D93_27680</name>
</gene>
<keyword evidence="2 3" id="KW-0802">TPR repeat</keyword>
<dbReference type="PROSITE" id="PS50005">
    <property type="entry name" value="TPR"/>
    <property type="match status" value="1"/>
</dbReference>
<dbReference type="RefSeq" id="WP_279997213.1">
    <property type="nucleotide sequence ID" value="NZ_JAOCDZ010000027.1"/>
</dbReference>
<evidence type="ECO:0000256" key="3">
    <source>
        <dbReference type="PROSITE-ProRule" id="PRU00339"/>
    </source>
</evidence>
<dbReference type="Pfam" id="PF13181">
    <property type="entry name" value="TPR_8"/>
    <property type="match status" value="1"/>
</dbReference>
<dbReference type="AlphaFoldDB" id="A0AA42S6T9"/>
<evidence type="ECO:0000256" key="2">
    <source>
        <dbReference type="ARBA" id="ARBA00022803"/>
    </source>
</evidence>
<accession>A0AA42S6T9</accession>
<reference evidence="5" key="1">
    <citation type="submission" date="2022-09" db="EMBL/GenBank/DDBJ databases">
        <title>Intensive care unit water sources are persistently colonized with multi-drug resistant bacteria and are the site of extensive horizontal gene transfer of antibiotic resistance genes.</title>
        <authorList>
            <person name="Diorio-Toth L."/>
        </authorList>
    </citation>
    <scope>NUCLEOTIDE SEQUENCE</scope>
    <source>
        <strain evidence="5">GD03843</strain>
    </source>
</reference>
<dbReference type="Gene3D" id="1.25.40.10">
    <property type="entry name" value="Tetratricopeptide repeat domain"/>
    <property type="match status" value="1"/>
</dbReference>
<dbReference type="InterPro" id="IPR011990">
    <property type="entry name" value="TPR-like_helical_dom_sf"/>
</dbReference>
<keyword evidence="4" id="KW-0732">Signal</keyword>
<dbReference type="Proteomes" id="UP001161094">
    <property type="component" value="Unassembled WGS sequence"/>
</dbReference>
<dbReference type="Pfam" id="PF14559">
    <property type="entry name" value="TPR_19"/>
    <property type="match status" value="1"/>
</dbReference>
<feature type="signal peptide" evidence="4">
    <location>
        <begin position="1"/>
        <end position="31"/>
    </location>
</feature>
<evidence type="ECO:0000256" key="4">
    <source>
        <dbReference type="SAM" id="SignalP"/>
    </source>
</evidence>
<dbReference type="EMBL" id="JAOCDZ010000027">
    <property type="protein sequence ID" value="MDH0739615.1"/>
    <property type="molecule type" value="Genomic_DNA"/>
</dbReference>
<evidence type="ECO:0000313" key="5">
    <source>
        <dbReference type="EMBL" id="MDH0739615.1"/>
    </source>
</evidence>
<feature type="repeat" description="TPR" evidence="3">
    <location>
        <begin position="97"/>
        <end position="130"/>
    </location>
</feature>
<dbReference type="InterPro" id="IPR051685">
    <property type="entry name" value="Ycf3/AcsC/BcsC/TPR_MFPF"/>
</dbReference>
<name>A0AA42S6T9_9BURK</name>
<dbReference type="InterPro" id="IPR019734">
    <property type="entry name" value="TPR_rpt"/>
</dbReference>
<protein>
    <submittedName>
        <fullName evidence="5">Tetratricopeptide repeat protein</fullName>
    </submittedName>
</protein>
<dbReference type="PANTHER" id="PTHR44943:SF8">
    <property type="entry name" value="TPR REPEAT-CONTAINING PROTEIN MJ0263"/>
    <property type="match status" value="1"/>
</dbReference>
<keyword evidence="1" id="KW-0677">Repeat</keyword>
<evidence type="ECO:0000256" key="1">
    <source>
        <dbReference type="ARBA" id="ARBA00022737"/>
    </source>
</evidence>
<dbReference type="SUPFAM" id="SSF48452">
    <property type="entry name" value="TPR-like"/>
    <property type="match status" value="1"/>
</dbReference>
<dbReference type="PANTHER" id="PTHR44943">
    <property type="entry name" value="CELLULOSE SYNTHASE OPERON PROTEIN C"/>
    <property type="match status" value="1"/>
</dbReference>